<dbReference type="OrthoDB" id="92254at2"/>
<evidence type="ECO:0000256" key="1">
    <source>
        <dbReference type="ARBA" id="ARBA00007734"/>
    </source>
</evidence>
<dbReference type="InterPro" id="IPR008258">
    <property type="entry name" value="Transglycosylase_SLT_dom_1"/>
</dbReference>
<proteinExistence type="inferred from homology"/>
<accession>A0A1Y6CW52</accession>
<dbReference type="InterPro" id="IPR023346">
    <property type="entry name" value="Lysozyme-like_dom_sf"/>
</dbReference>
<feature type="signal peptide" evidence="2">
    <location>
        <begin position="1"/>
        <end position="23"/>
    </location>
</feature>
<evidence type="ECO:0000313" key="4">
    <source>
        <dbReference type="EMBL" id="SMF94888.1"/>
    </source>
</evidence>
<dbReference type="GO" id="GO:0000270">
    <property type="term" value="P:peptidoglycan metabolic process"/>
    <property type="evidence" value="ECO:0007669"/>
    <property type="project" value="InterPro"/>
</dbReference>
<evidence type="ECO:0000313" key="5">
    <source>
        <dbReference type="Proteomes" id="UP000192923"/>
    </source>
</evidence>
<dbReference type="Pfam" id="PF01464">
    <property type="entry name" value="SLT"/>
    <property type="match status" value="1"/>
</dbReference>
<keyword evidence="2" id="KW-0732">Signal</keyword>
<evidence type="ECO:0000256" key="2">
    <source>
        <dbReference type="SAM" id="SignalP"/>
    </source>
</evidence>
<dbReference type="CDD" id="cd00254">
    <property type="entry name" value="LT-like"/>
    <property type="match status" value="1"/>
</dbReference>
<dbReference type="InterPro" id="IPR000189">
    <property type="entry name" value="Transglyc_AS"/>
</dbReference>
<keyword evidence="5" id="KW-1185">Reference proteome</keyword>
<evidence type="ECO:0000259" key="3">
    <source>
        <dbReference type="Pfam" id="PF01464"/>
    </source>
</evidence>
<dbReference type="SUPFAM" id="SSF53955">
    <property type="entry name" value="Lysozyme-like"/>
    <property type="match status" value="1"/>
</dbReference>
<feature type="domain" description="Transglycosylase SLT" evidence="3">
    <location>
        <begin position="110"/>
        <end position="206"/>
    </location>
</feature>
<organism evidence="4 5">
    <name type="scientific">Methylomagnum ishizawai</name>
    <dbReference type="NCBI Taxonomy" id="1760988"/>
    <lineage>
        <taxon>Bacteria</taxon>
        <taxon>Pseudomonadati</taxon>
        <taxon>Pseudomonadota</taxon>
        <taxon>Gammaproteobacteria</taxon>
        <taxon>Methylococcales</taxon>
        <taxon>Methylococcaceae</taxon>
        <taxon>Methylomagnum</taxon>
    </lineage>
</organism>
<dbReference type="PANTHER" id="PTHR37423">
    <property type="entry name" value="SOLUBLE LYTIC MUREIN TRANSGLYCOSYLASE-RELATED"/>
    <property type="match status" value="1"/>
</dbReference>
<comment type="similarity">
    <text evidence="1">Belongs to the transglycosylase Slt family.</text>
</comment>
<dbReference type="Gene3D" id="1.10.530.10">
    <property type="match status" value="1"/>
</dbReference>
<dbReference type="PANTHER" id="PTHR37423:SF2">
    <property type="entry name" value="MEMBRANE-BOUND LYTIC MUREIN TRANSGLYCOSYLASE C"/>
    <property type="match status" value="1"/>
</dbReference>
<gene>
    <name evidence="4" type="ORF">SAMN02949497_2227</name>
</gene>
<name>A0A1Y6CW52_9GAMM</name>
<protein>
    <submittedName>
        <fullName evidence="4">Transglycosylase SLT domain-containing protein</fullName>
    </submittedName>
</protein>
<dbReference type="RefSeq" id="WP_085212659.1">
    <property type="nucleotide sequence ID" value="NZ_FXAM01000001.1"/>
</dbReference>
<dbReference type="AlphaFoldDB" id="A0A1Y6CW52"/>
<dbReference type="Proteomes" id="UP000192923">
    <property type="component" value="Unassembled WGS sequence"/>
</dbReference>
<dbReference type="STRING" id="1760988.SAMN02949497_2227"/>
<reference evidence="4 5" key="1">
    <citation type="submission" date="2016-12" db="EMBL/GenBank/DDBJ databases">
        <authorList>
            <person name="Song W.-J."/>
            <person name="Kurnit D.M."/>
        </authorList>
    </citation>
    <scope>NUCLEOTIDE SEQUENCE [LARGE SCALE GENOMIC DNA]</scope>
    <source>
        <strain evidence="4 5">175</strain>
    </source>
</reference>
<dbReference type="GO" id="GO:0016020">
    <property type="term" value="C:membrane"/>
    <property type="evidence" value="ECO:0007669"/>
    <property type="project" value="InterPro"/>
</dbReference>
<dbReference type="GO" id="GO:0008933">
    <property type="term" value="F:peptidoglycan lytic transglycosylase activity"/>
    <property type="evidence" value="ECO:0007669"/>
    <property type="project" value="InterPro"/>
</dbReference>
<dbReference type="EMBL" id="FXAM01000001">
    <property type="protein sequence ID" value="SMF94888.1"/>
    <property type="molecule type" value="Genomic_DNA"/>
</dbReference>
<sequence length="230" mass="25036">MSRVFRGLPLALLTCFMSHGVQADVYKYINPVNGHVEYTDKPNHKGFHRIIETPEPFTRPAKVTFGGKSTLGNKSLFGGGLFGSAPANNNAKSAARHAALERNRSQYAGLIAEAANRHGLDPALLHAVIRAESSYNPGAVSNKGAIGMMQLMPATAARYGVQDPYDPVDNVYGGARYLSDLLGMFSDVPLAVAAYNAGENNVIKYGHRIPPFQETQNYVSRVLGYYNRFD</sequence>
<dbReference type="PROSITE" id="PS00922">
    <property type="entry name" value="TRANSGLYCOSYLASE"/>
    <property type="match status" value="1"/>
</dbReference>
<feature type="chain" id="PRO_5012667112" evidence="2">
    <location>
        <begin position="24"/>
        <end position="230"/>
    </location>
</feature>